<dbReference type="RefSeq" id="WP_189061703.1">
    <property type="nucleotide sequence ID" value="NZ_BMMK01000048.1"/>
</dbReference>
<keyword evidence="1" id="KW-0046">Antibiotic resistance</keyword>
<dbReference type="Gene3D" id="3.10.180.10">
    <property type="entry name" value="2,3-Dihydroxybiphenyl 1,2-Dioxygenase, domain 1"/>
    <property type="match status" value="1"/>
</dbReference>
<dbReference type="InterPro" id="IPR029068">
    <property type="entry name" value="Glyas_Bleomycin-R_OHBP_Dase"/>
</dbReference>
<accession>A0A8J3FXK8</accession>
<organism evidence="2 3">
    <name type="scientific">Longimycelium tulufanense</name>
    <dbReference type="NCBI Taxonomy" id="907463"/>
    <lineage>
        <taxon>Bacteria</taxon>
        <taxon>Bacillati</taxon>
        <taxon>Actinomycetota</taxon>
        <taxon>Actinomycetes</taxon>
        <taxon>Pseudonocardiales</taxon>
        <taxon>Pseudonocardiaceae</taxon>
        <taxon>Longimycelium</taxon>
    </lineage>
</organism>
<dbReference type="EMBL" id="BMMK01000048">
    <property type="protein sequence ID" value="GGM80492.1"/>
    <property type="molecule type" value="Genomic_DNA"/>
</dbReference>
<comment type="caution">
    <text evidence="2">The sequence shown here is derived from an EMBL/GenBank/DDBJ whole genome shotgun (WGS) entry which is preliminary data.</text>
</comment>
<dbReference type="SUPFAM" id="SSF54593">
    <property type="entry name" value="Glyoxalase/Bleomycin resistance protein/Dihydroxybiphenyl dioxygenase"/>
    <property type="match status" value="1"/>
</dbReference>
<dbReference type="Proteomes" id="UP000637578">
    <property type="component" value="Unassembled WGS sequence"/>
</dbReference>
<evidence type="ECO:0000256" key="1">
    <source>
        <dbReference type="ARBA" id="ARBA00023251"/>
    </source>
</evidence>
<protein>
    <submittedName>
        <fullName evidence="2">Bleomycin resistance protein</fullName>
    </submittedName>
</protein>
<evidence type="ECO:0000313" key="3">
    <source>
        <dbReference type="Proteomes" id="UP000637578"/>
    </source>
</evidence>
<proteinExistence type="predicted"/>
<dbReference type="InterPro" id="IPR000335">
    <property type="entry name" value="Bleomycin-R"/>
</dbReference>
<sequence>MGATTIPILPSADLDVTVAFYELLGFTEELPRHPGYLIMSRDNVELHFWLKTDVEPMTNDVACYLRYDTVTEVRARYTEWSRLDLGERLRPPVETDYGMVEFALIDPHGNLLRIGALL</sequence>
<keyword evidence="3" id="KW-1185">Reference proteome</keyword>
<dbReference type="AlphaFoldDB" id="A0A8J3FXK8"/>
<reference evidence="2" key="2">
    <citation type="submission" date="2020-09" db="EMBL/GenBank/DDBJ databases">
        <authorList>
            <person name="Sun Q."/>
            <person name="Zhou Y."/>
        </authorList>
    </citation>
    <scope>NUCLEOTIDE SEQUENCE</scope>
    <source>
        <strain evidence="2">CGMCC 4.5737</strain>
    </source>
</reference>
<name>A0A8J3FXK8_9PSEU</name>
<dbReference type="GO" id="GO:0046677">
    <property type="term" value="P:response to antibiotic"/>
    <property type="evidence" value="ECO:0007669"/>
    <property type="project" value="UniProtKB-KW"/>
</dbReference>
<gene>
    <name evidence="2" type="ORF">GCM10012275_58920</name>
</gene>
<dbReference type="CDD" id="cd08349">
    <property type="entry name" value="BLMA_like"/>
    <property type="match status" value="1"/>
</dbReference>
<evidence type="ECO:0000313" key="2">
    <source>
        <dbReference type="EMBL" id="GGM80492.1"/>
    </source>
</evidence>
<reference evidence="2" key="1">
    <citation type="journal article" date="2014" name="Int. J. Syst. Evol. Microbiol.">
        <title>Complete genome sequence of Corynebacterium casei LMG S-19264T (=DSM 44701T), isolated from a smear-ripened cheese.</title>
        <authorList>
            <consortium name="US DOE Joint Genome Institute (JGI-PGF)"/>
            <person name="Walter F."/>
            <person name="Albersmeier A."/>
            <person name="Kalinowski J."/>
            <person name="Ruckert C."/>
        </authorList>
    </citation>
    <scope>NUCLEOTIDE SEQUENCE</scope>
    <source>
        <strain evidence="2">CGMCC 4.5737</strain>
    </source>
</reference>